<dbReference type="EC" id="2.4.-.-" evidence="3"/>
<dbReference type="PANTHER" id="PTHR46401:SF2">
    <property type="entry name" value="GLYCOSYLTRANSFERASE WBBK-RELATED"/>
    <property type="match status" value="1"/>
</dbReference>
<feature type="non-terminal residue" evidence="3">
    <location>
        <position position="86"/>
    </location>
</feature>
<organism evidence="3 4">
    <name type="scientific">Chryseobacterium gambrini</name>
    <dbReference type="NCBI Taxonomy" id="373672"/>
    <lineage>
        <taxon>Bacteria</taxon>
        <taxon>Pseudomonadati</taxon>
        <taxon>Bacteroidota</taxon>
        <taxon>Flavobacteriia</taxon>
        <taxon>Flavobacteriales</taxon>
        <taxon>Weeksellaceae</taxon>
        <taxon>Chryseobacterium group</taxon>
        <taxon>Chryseobacterium</taxon>
    </lineage>
</organism>
<comment type="caution">
    <text evidence="3">The sequence shown here is derived from an EMBL/GenBank/DDBJ whole genome shotgun (WGS) entry which is preliminary data.</text>
</comment>
<sequence length="86" mass="9599">PDFETVDVTYHGVVPREELPAFYTRAKLFVCLSTDEMGPNTLVESFACGTPALVNDESSLVEYVRGGNGVRCDRTDADDVERRLRE</sequence>
<accession>A0AAJ1VPQ5</accession>
<dbReference type="GO" id="GO:0016757">
    <property type="term" value="F:glycosyltransferase activity"/>
    <property type="evidence" value="ECO:0007669"/>
    <property type="project" value="UniProtKB-KW"/>
</dbReference>
<proteinExistence type="predicted"/>
<dbReference type="Proteomes" id="UP001225933">
    <property type="component" value="Unassembled WGS sequence"/>
</dbReference>
<keyword evidence="1 3" id="KW-0808">Transferase</keyword>
<evidence type="ECO:0000313" key="3">
    <source>
        <dbReference type="EMBL" id="MDN4015274.1"/>
    </source>
</evidence>
<dbReference type="InterPro" id="IPR001296">
    <property type="entry name" value="Glyco_trans_1"/>
</dbReference>
<feature type="domain" description="Glycosyl transferase family 1" evidence="2">
    <location>
        <begin position="7"/>
        <end position="85"/>
    </location>
</feature>
<dbReference type="PANTHER" id="PTHR46401">
    <property type="entry name" value="GLYCOSYLTRANSFERASE WBBK-RELATED"/>
    <property type="match status" value="1"/>
</dbReference>
<keyword evidence="3" id="KW-0328">Glycosyltransferase</keyword>
<dbReference type="EMBL" id="JAUHGV010000233">
    <property type="protein sequence ID" value="MDN4015274.1"/>
    <property type="molecule type" value="Genomic_DNA"/>
</dbReference>
<dbReference type="RefSeq" id="WP_290343798.1">
    <property type="nucleotide sequence ID" value="NZ_JAUHGV010000233.1"/>
</dbReference>
<feature type="non-terminal residue" evidence="3">
    <location>
        <position position="1"/>
    </location>
</feature>
<evidence type="ECO:0000259" key="2">
    <source>
        <dbReference type="Pfam" id="PF00534"/>
    </source>
</evidence>
<protein>
    <submittedName>
        <fullName evidence="3">Glycosyltransferase</fullName>
        <ecNumber evidence="3">2.4.-.-</ecNumber>
    </submittedName>
</protein>
<dbReference type="AlphaFoldDB" id="A0AAJ1VPQ5"/>
<dbReference type="Pfam" id="PF00534">
    <property type="entry name" value="Glycos_transf_1"/>
    <property type="match status" value="1"/>
</dbReference>
<reference evidence="3" key="1">
    <citation type="submission" date="2023-06" db="EMBL/GenBank/DDBJ databases">
        <title>Two Chryseobacterium gambrini strains from China.</title>
        <authorList>
            <person name="Zeng J."/>
            <person name="Wu Y."/>
        </authorList>
    </citation>
    <scope>NUCLEOTIDE SEQUENCE</scope>
    <source>
        <strain evidence="3">SQ219</strain>
    </source>
</reference>
<evidence type="ECO:0000256" key="1">
    <source>
        <dbReference type="ARBA" id="ARBA00022679"/>
    </source>
</evidence>
<evidence type="ECO:0000313" key="4">
    <source>
        <dbReference type="Proteomes" id="UP001225933"/>
    </source>
</evidence>
<dbReference type="Gene3D" id="3.40.50.2000">
    <property type="entry name" value="Glycogen Phosphorylase B"/>
    <property type="match status" value="1"/>
</dbReference>
<gene>
    <name evidence="3" type="ORF">QX233_22760</name>
</gene>
<name>A0AAJ1VPQ5_9FLAO</name>
<dbReference type="SUPFAM" id="SSF53756">
    <property type="entry name" value="UDP-Glycosyltransferase/glycogen phosphorylase"/>
    <property type="match status" value="1"/>
</dbReference>